<sequence>MSRVLIVGAGVTGSLCACLLRREMQSKVQIVVWDKSRGTGGRMSTSRNPDGTSSLADLGAQYISATQYYAQAHHSIYAELLAHGILKPLEATVEGLRDVDGTKNYVTPAGMSSIAKHFLKESEGAQLHFDHHVTSLFRRGASWEVHRKGGEPEKFDAVVLTMPVPQILQLQGDLSDLLAADQREQLEAVSYSSRYALALFFPPAATVPVPWAAWYVPGNPCIRYVAVDDRKRGQESPDCGSSLVVHTSVPFGLQHLELDKEEVRPIILEELHKLVPGLPQPTSTKCQKWRYSQVLTAVPGCPGHMTLLAEPLLVCGGDGFTHSNLDGCVESALRVLGALKEASVQWEAPC</sequence>
<dbReference type="CTD" id="55328"/>
<dbReference type="Ensembl" id="ENSGMOT00000012654.2">
    <property type="protein sequence ID" value="ENSGMOP00000012326.2"/>
    <property type="gene ID" value="ENSGMOG00000011528.2"/>
</dbReference>
<dbReference type="GO" id="GO:0005576">
    <property type="term" value="C:extracellular region"/>
    <property type="evidence" value="ECO:0007669"/>
    <property type="project" value="TreeGrafter"/>
</dbReference>
<keyword evidence="2" id="KW-0274">FAD</keyword>
<dbReference type="InterPro" id="IPR040174">
    <property type="entry name" value="RNLS"/>
</dbReference>
<dbReference type="Gene3D" id="3.90.660.10">
    <property type="match status" value="1"/>
</dbReference>
<evidence type="ECO:0000256" key="1">
    <source>
        <dbReference type="ARBA" id="ARBA00022630"/>
    </source>
</evidence>
<dbReference type="Gene3D" id="3.50.50.60">
    <property type="entry name" value="FAD/NAD(P)-binding domain"/>
    <property type="match status" value="1"/>
</dbReference>
<gene>
    <name evidence="4" type="primary">RNLS</name>
    <name evidence="4" type="synonym">rnls</name>
</gene>
<evidence type="ECO:0000259" key="3">
    <source>
        <dbReference type="Pfam" id="PF01593"/>
    </source>
</evidence>
<dbReference type="GeneTree" id="ENSGT00390000016052"/>
<reference evidence="4" key="1">
    <citation type="submission" date="2025-08" db="UniProtKB">
        <authorList>
            <consortium name="Ensembl"/>
        </authorList>
    </citation>
    <scope>IDENTIFICATION</scope>
</reference>
<dbReference type="InterPro" id="IPR002937">
    <property type="entry name" value="Amino_oxidase"/>
</dbReference>
<accession>A0A8C4ZF44</accession>
<feature type="domain" description="Amine oxidase" evidence="3">
    <location>
        <begin position="106"/>
        <end position="334"/>
    </location>
</feature>
<reference evidence="4" key="2">
    <citation type="submission" date="2025-09" db="UniProtKB">
        <authorList>
            <consortium name="Ensembl"/>
        </authorList>
    </citation>
    <scope>IDENTIFICATION</scope>
</reference>
<dbReference type="GO" id="GO:0016651">
    <property type="term" value="F:oxidoreductase activity, acting on NAD(P)H"/>
    <property type="evidence" value="ECO:0007669"/>
    <property type="project" value="InterPro"/>
</dbReference>
<dbReference type="Pfam" id="PF01593">
    <property type="entry name" value="Amino_oxidase"/>
    <property type="match status" value="1"/>
</dbReference>
<dbReference type="PANTHER" id="PTHR23357:SF1">
    <property type="entry name" value="RENALASE"/>
    <property type="match status" value="1"/>
</dbReference>
<dbReference type="SUPFAM" id="SSF51905">
    <property type="entry name" value="FAD/NAD(P)-binding domain"/>
    <property type="match status" value="1"/>
</dbReference>
<proteinExistence type="predicted"/>
<dbReference type="InterPro" id="IPR036188">
    <property type="entry name" value="FAD/NAD-bd_sf"/>
</dbReference>
<dbReference type="OMA" id="ICGGDAF"/>
<keyword evidence="5" id="KW-1185">Reference proteome</keyword>
<protein>
    <submittedName>
        <fullName evidence="4">Renalase, FAD-dependent amine oxidase</fullName>
    </submittedName>
</protein>
<dbReference type="KEGG" id="gmh:115530938"/>
<organism evidence="4 5">
    <name type="scientific">Gadus morhua</name>
    <name type="common">Atlantic cod</name>
    <dbReference type="NCBI Taxonomy" id="8049"/>
    <lineage>
        <taxon>Eukaryota</taxon>
        <taxon>Metazoa</taxon>
        <taxon>Chordata</taxon>
        <taxon>Craniata</taxon>
        <taxon>Vertebrata</taxon>
        <taxon>Euteleostomi</taxon>
        <taxon>Actinopterygii</taxon>
        <taxon>Neopterygii</taxon>
        <taxon>Teleostei</taxon>
        <taxon>Neoteleostei</taxon>
        <taxon>Acanthomorphata</taxon>
        <taxon>Zeiogadaria</taxon>
        <taxon>Gadariae</taxon>
        <taxon>Gadiformes</taxon>
        <taxon>Gadoidei</taxon>
        <taxon>Gadidae</taxon>
        <taxon>Gadus</taxon>
    </lineage>
</organism>
<dbReference type="Proteomes" id="UP000694546">
    <property type="component" value="Chromosome 18"/>
</dbReference>
<dbReference type="Pfam" id="PF13450">
    <property type="entry name" value="NAD_binding_8"/>
    <property type="match status" value="1"/>
</dbReference>
<dbReference type="PROSITE" id="PS51257">
    <property type="entry name" value="PROKAR_LIPOPROTEIN"/>
    <property type="match status" value="1"/>
</dbReference>
<keyword evidence="1" id="KW-0285">Flavoprotein</keyword>
<evidence type="ECO:0000313" key="4">
    <source>
        <dbReference type="Ensembl" id="ENSGMOP00000012326.2"/>
    </source>
</evidence>
<evidence type="ECO:0000256" key="2">
    <source>
        <dbReference type="ARBA" id="ARBA00022827"/>
    </source>
</evidence>
<dbReference type="PANTHER" id="PTHR23357">
    <property type="entry name" value="RENALASE"/>
    <property type="match status" value="1"/>
</dbReference>
<name>A0A8C4ZF44_GADMO</name>
<dbReference type="AlphaFoldDB" id="A0A8C4ZF44"/>
<evidence type="ECO:0000313" key="5">
    <source>
        <dbReference type="Proteomes" id="UP000694546"/>
    </source>
</evidence>